<evidence type="ECO:0000259" key="1">
    <source>
        <dbReference type="Pfam" id="PF08818"/>
    </source>
</evidence>
<dbReference type="RefSeq" id="WP_390226571.1">
    <property type="nucleotide sequence ID" value="NZ_JBHSCN010000001.1"/>
</dbReference>
<evidence type="ECO:0000313" key="2">
    <source>
        <dbReference type="EMBL" id="MFC4241823.1"/>
    </source>
</evidence>
<sequence length="126" mass="14485">MARFSTVEDFLDAITVPAQRQKIEELLHWVAGTWPELEPVIKWNQPMFLHHGTYIIGMSVFPKNIAIGPEAELMDRMRGDIEAAGYTTTQRLFRIGWDDPIDYALLTRIIETQLTEKATVSGLWRP</sequence>
<proteinExistence type="predicted"/>
<gene>
    <name evidence="2" type="ORF">ACFOYW_00440</name>
</gene>
<protein>
    <submittedName>
        <fullName evidence="2">Iron chaperone</fullName>
    </submittedName>
</protein>
<accession>A0ABV8Q3D5</accession>
<dbReference type="EMBL" id="JBHSCN010000001">
    <property type="protein sequence ID" value="MFC4241823.1"/>
    <property type="molecule type" value="Genomic_DNA"/>
</dbReference>
<name>A0ABV8Q3D5_9MICO</name>
<dbReference type="Pfam" id="PF08818">
    <property type="entry name" value="DUF1801"/>
    <property type="match status" value="1"/>
</dbReference>
<keyword evidence="3" id="KW-1185">Reference proteome</keyword>
<dbReference type="SUPFAM" id="SSF159888">
    <property type="entry name" value="YdhG-like"/>
    <property type="match status" value="1"/>
</dbReference>
<organism evidence="2 3">
    <name type="scientific">Gryllotalpicola reticulitermitis</name>
    <dbReference type="NCBI Taxonomy" id="1184153"/>
    <lineage>
        <taxon>Bacteria</taxon>
        <taxon>Bacillati</taxon>
        <taxon>Actinomycetota</taxon>
        <taxon>Actinomycetes</taxon>
        <taxon>Micrococcales</taxon>
        <taxon>Microbacteriaceae</taxon>
        <taxon>Gryllotalpicola</taxon>
    </lineage>
</organism>
<dbReference type="InterPro" id="IPR014922">
    <property type="entry name" value="YdhG-like"/>
</dbReference>
<reference evidence="3" key="1">
    <citation type="journal article" date="2019" name="Int. J. Syst. Evol. Microbiol.">
        <title>The Global Catalogue of Microorganisms (GCM) 10K type strain sequencing project: providing services to taxonomists for standard genome sequencing and annotation.</title>
        <authorList>
            <consortium name="The Broad Institute Genomics Platform"/>
            <consortium name="The Broad Institute Genome Sequencing Center for Infectious Disease"/>
            <person name="Wu L."/>
            <person name="Ma J."/>
        </authorList>
    </citation>
    <scope>NUCLEOTIDE SEQUENCE [LARGE SCALE GENOMIC DNA]</scope>
    <source>
        <strain evidence="3">CGMCC 1.10363</strain>
    </source>
</reference>
<evidence type="ECO:0000313" key="3">
    <source>
        <dbReference type="Proteomes" id="UP001595900"/>
    </source>
</evidence>
<dbReference type="Proteomes" id="UP001595900">
    <property type="component" value="Unassembled WGS sequence"/>
</dbReference>
<feature type="domain" description="YdhG-like" evidence="1">
    <location>
        <begin position="19"/>
        <end position="112"/>
    </location>
</feature>
<comment type="caution">
    <text evidence="2">The sequence shown here is derived from an EMBL/GenBank/DDBJ whole genome shotgun (WGS) entry which is preliminary data.</text>
</comment>
<dbReference type="Gene3D" id="3.90.1150.200">
    <property type="match status" value="1"/>
</dbReference>